<accession>A0A392M1D1</accession>
<dbReference type="AlphaFoldDB" id="A0A392M1D1"/>
<protein>
    <submittedName>
        <fullName evidence="2">Uncharacterized protein</fullName>
    </submittedName>
</protein>
<keyword evidence="1" id="KW-1133">Transmembrane helix</keyword>
<evidence type="ECO:0000256" key="1">
    <source>
        <dbReference type="SAM" id="Phobius"/>
    </source>
</evidence>
<organism evidence="2 3">
    <name type="scientific">Trifolium medium</name>
    <dbReference type="NCBI Taxonomy" id="97028"/>
    <lineage>
        <taxon>Eukaryota</taxon>
        <taxon>Viridiplantae</taxon>
        <taxon>Streptophyta</taxon>
        <taxon>Embryophyta</taxon>
        <taxon>Tracheophyta</taxon>
        <taxon>Spermatophyta</taxon>
        <taxon>Magnoliopsida</taxon>
        <taxon>eudicotyledons</taxon>
        <taxon>Gunneridae</taxon>
        <taxon>Pentapetalae</taxon>
        <taxon>rosids</taxon>
        <taxon>fabids</taxon>
        <taxon>Fabales</taxon>
        <taxon>Fabaceae</taxon>
        <taxon>Papilionoideae</taxon>
        <taxon>50 kb inversion clade</taxon>
        <taxon>NPAAA clade</taxon>
        <taxon>Hologalegina</taxon>
        <taxon>IRL clade</taxon>
        <taxon>Trifolieae</taxon>
        <taxon>Trifolium</taxon>
    </lineage>
</organism>
<reference evidence="2 3" key="1">
    <citation type="journal article" date="2018" name="Front. Plant Sci.">
        <title>Red Clover (Trifolium pratense) and Zigzag Clover (T. medium) - A Picture of Genomic Similarities and Differences.</title>
        <authorList>
            <person name="Dluhosova J."/>
            <person name="Istvanek J."/>
            <person name="Nedelnik J."/>
            <person name="Repkova J."/>
        </authorList>
    </citation>
    <scope>NUCLEOTIDE SEQUENCE [LARGE SCALE GENOMIC DNA]</scope>
    <source>
        <strain evidence="3">cv. 10/8</strain>
        <tissue evidence="2">Leaf</tissue>
    </source>
</reference>
<dbReference type="EMBL" id="LXQA010001028">
    <property type="protein sequence ID" value="MCH80414.1"/>
    <property type="molecule type" value="Genomic_DNA"/>
</dbReference>
<proteinExistence type="predicted"/>
<dbReference type="Proteomes" id="UP000265520">
    <property type="component" value="Unassembled WGS sequence"/>
</dbReference>
<keyword evidence="3" id="KW-1185">Reference proteome</keyword>
<keyword evidence="1" id="KW-0472">Membrane</keyword>
<evidence type="ECO:0000313" key="3">
    <source>
        <dbReference type="Proteomes" id="UP000265520"/>
    </source>
</evidence>
<sequence length="96" mass="10917">MSKVIKEFIIHEMEPGAWSFRNQKFKIKIDNSPKMISKKLINGHAKAIGKDIHDSQFVLRSTGAAIQYSIIWLVAIMLHAISVVRLWQGGRSNERG</sequence>
<comment type="caution">
    <text evidence="2">The sequence shown here is derived from an EMBL/GenBank/DDBJ whole genome shotgun (WGS) entry which is preliminary data.</text>
</comment>
<name>A0A392M1D1_9FABA</name>
<keyword evidence="1" id="KW-0812">Transmembrane</keyword>
<feature type="transmembrane region" description="Helical" evidence="1">
    <location>
        <begin position="65"/>
        <end position="87"/>
    </location>
</feature>
<evidence type="ECO:0000313" key="2">
    <source>
        <dbReference type="EMBL" id="MCH80414.1"/>
    </source>
</evidence>
<gene>
    <name evidence="2" type="ORF">A2U01_0001182</name>
</gene>